<dbReference type="AlphaFoldDB" id="A0A1I8EW75"/>
<sequence>MHHCDNMNRFLIVPLPIHSIFRRIKNLLFYPEQPNGGYCSTHKSIGYGTNGRNKIISNNTQ</sequence>
<evidence type="ECO:0000313" key="1">
    <source>
        <dbReference type="WBParaSite" id="maker-PairedContig_5826-snap-gene-0.3-mRNA-1"/>
    </source>
</evidence>
<dbReference type="WBParaSite" id="maker-PairedContig_5826-snap-gene-0.3-mRNA-1">
    <property type="protein sequence ID" value="maker-PairedContig_5826-snap-gene-0.3-mRNA-1"/>
    <property type="gene ID" value="maker-PairedContig_5826-snap-gene-0.3"/>
</dbReference>
<protein>
    <submittedName>
        <fullName evidence="1">Uncharacterized protein</fullName>
    </submittedName>
</protein>
<proteinExistence type="predicted"/>
<accession>A0A1I8EW75</accession>
<reference evidence="1" key="1">
    <citation type="submission" date="2016-11" db="UniProtKB">
        <authorList>
            <consortium name="WormBaseParasite"/>
        </authorList>
    </citation>
    <scope>IDENTIFICATION</scope>
    <source>
        <strain evidence="1">pt0022</strain>
    </source>
</reference>
<name>A0A1I8EW75_WUCBA</name>
<organism evidence="1">
    <name type="scientific">Wuchereria bancrofti</name>
    <dbReference type="NCBI Taxonomy" id="6293"/>
    <lineage>
        <taxon>Eukaryota</taxon>
        <taxon>Metazoa</taxon>
        <taxon>Ecdysozoa</taxon>
        <taxon>Nematoda</taxon>
        <taxon>Chromadorea</taxon>
        <taxon>Rhabditida</taxon>
        <taxon>Spirurina</taxon>
        <taxon>Spiruromorpha</taxon>
        <taxon>Filarioidea</taxon>
        <taxon>Onchocercidae</taxon>
        <taxon>Wuchereria</taxon>
    </lineage>
</organism>